<keyword evidence="9" id="KW-1185">Reference proteome</keyword>
<dbReference type="Gene3D" id="3.30.1490.40">
    <property type="match status" value="1"/>
</dbReference>
<evidence type="ECO:0000256" key="4">
    <source>
        <dbReference type="PROSITE-ProRule" id="PRU00723"/>
    </source>
</evidence>
<keyword evidence="3 4" id="KW-0862">Zinc</keyword>
<dbReference type="Pfam" id="PF00642">
    <property type="entry name" value="zf-CCCH"/>
    <property type="match status" value="1"/>
</dbReference>
<feature type="compositionally biased region" description="Basic and acidic residues" evidence="5">
    <location>
        <begin position="237"/>
        <end position="254"/>
    </location>
</feature>
<feature type="compositionally biased region" description="Polar residues" evidence="5">
    <location>
        <begin position="296"/>
        <end position="333"/>
    </location>
</feature>
<dbReference type="PANTHER" id="PTHR46695:SF4">
    <property type="entry name" value="ZINC FINGER CCCH DOMAIN-CONTAINING PROTEIN 44"/>
    <property type="match status" value="1"/>
</dbReference>
<comment type="caution">
    <text evidence="8">The sequence shown here is derived from an EMBL/GenBank/DDBJ whole genome shotgun (WGS) entry which is preliminary data.</text>
</comment>
<evidence type="ECO:0000313" key="9">
    <source>
        <dbReference type="Proteomes" id="UP000447434"/>
    </source>
</evidence>
<sequence>MLHAIPEIVSDPNLESMFESDEDDRGSDEKKQDGSIRSNSPGFDRRERGPLCSRSVDGVLNDVGCKTQNLLATNEPIGNICIVKNNSPNDTAINDISTKVLVRSEASSVALDISSSLLSIGRVQPLNGVNDKSWNYQDLAGKVQGPFSILQLYKWSVSGHFPPDLRIWSIDEKQDKSMLLTDVLSGECSKNVTLPYNNQLLSLVSSVALGSNLNSQDGGRSATCNGSHADSPSIAQHGEKKVDDQSNGKDESVRSNRLNENPQVYHSPPSSAFSVNLNENSPYELRESHKIKGNTKDNGNYDLNRTFEGQSNSGQSYQKQSDSEDNLGQSSGQNRRHPHVNTSSSCLVNTPDPDSVTKTSPQKLGFDMHIPASPPVCNVASTWQTIIGEPNDFDESVSDLLAEVEAMESLGGGLESPTSIMKRGEELADGSKNDCLTFADGLDPMVDVGKGDELSSATDLHLSSQSTVAQEQRTLHQADIHHHQRLSEGNSSRSSEVEVSAKKISVISGNQREPGEISPINQSSETWGMPTDTTWRLGSKNTTLGWGGVDQGNANLSWGVEQTTPHESRNTISYTSFLTMGIEESQTKYGNDQFSVPRDRGFHSYGRESGFGRGRTAWNRQPSYGVGNGGSYRPPPKGQRVCKFYESGYCKKGASCHYLHP</sequence>
<feature type="domain" description="C3H1-type" evidence="6">
    <location>
        <begin position="636"/>
        <end position="661"/>
    </location>
</feature>
<feature type="domain" description="GYF" evidence="7">
    <location>
        <begin position="131"/>
        <end position="185"/>
    </location>
</feature>
<feature type="compositionally biased region" description="Polar residues" evidence="5">
    <location>
        <begin position="255"/>
        <end position="281"/>
    </location>
</feature>
<reference evidence="9" key="1">
    <citation type="journal article" date="2020" name="Nat. Commun.">
        <title>Genome sequence of the cluster root forming white lupin.</title>
        <authorList>
            <person name="Hufnagel B."/>
            <person name="Marques A."/>
            <person name="Soriano A."/>
            <person name="Marques L."/>
            <person name="Divol F."/>
            <person name="Doumas P."/>
            <person name="Sallet E."/>
            <person name="Mancinotti D."/>
            <person name="Carrere S."/>
            <person name="Marande W."/>
            <person name="Arribat S."/>
            <person name="Keller J."/>
            <person name="Huneau C."/>
            <person name="Blein T."/>
            <person name="Aime D."/>
            <person name="Laguerre M."/>
            <person name="Taylor J."/>
            <person name="Schubert V."/>
            <person name="Nelson M."/>
            <person name="Geu-Flores F."/>
            <person name="Crespi M."/>
            <person name="Gallardo-Guerrero K."/>
            <person name="Delaux P.-M."/>
            <person name="Salse J."/>
            <person name="Berges H."/>
            <person name="Guyot R."/>
            <person name="Gouzy J."/>
            <person name="Peret B."/>
        </authorList>
    </citation>
    <scope>NUCLEOTIDE SEQUENCE [LARGE SCALE GENOMIC DNA]</scope>
    <source>
        <strain evidence="9">cv. Amiga</strain>
    </source>
</reference>
<evidence type="ECO:0000259" key="6">
    <source>
        <dbReference type="PROSITE" id="PS50103"/>
    </source>
</evidence>
<evidence type="ECO:0000313" key="8">
    <source>
        <dbReference type="EMBL" id="KAE9606660.1"/>
    </source>
</evidence>
<evidence type="ECO:0000256" key="5">
    <source>
        <dbReference type="SAM" id="MobiDB-lite"/>
    </source>
</evidence>
<dbReference type="OrthoDB" id="6415790at2759"/>
<dbReference type="PANTHER" id="PTHR46695">
    <property type="entry name" value="ZINC FINGER CCCH DOMAIN-CONTAINING PROTEIN 44-RELATED"/>
    <property type="match status" value="1"/>
</dbReference>
<feature type="region of interest" description="Disordered" evidence="5">
    <location>
        <begin position="1"/>
        <end position="50"/>
    </location>
</feature>
<dbReference type="EMBL" id="WOCE01000009">
    <property type="protein sequence ID" value="KAE9606660.1"/>
    <property type="molecule type" value="Genomic_DNA"/>
</dbReference>
<feature type="zinc finger region" description="C3H1-type" evidence="4">
    <location>
        <begin position="636"/>
        <end position="661"/>
    </location>
</feature>
<dbReference type="SUPFAM" id="SSF55277">
    <property type="entry name" value="GYF domain"/>
    <property type="match status" value="1"/>
</dbReference>
<keyword evidence="1 4" id="KW-0479">Metal-binding</keyword>
<evidence type="ECO:0000256" key="2">
    <source>
        <dbReference type="ARBA" id="ARBA00022771"/>
    </source>
</evidence>
<organism evidence="8 9">
    <name type="scientific">Lupinus albus</name>
    <name type="common">White lupine</name>
    <name type="synonym">Lupinus termis</name>
    <dbReference type="NCBI Taxonomy" id="3870"/>
    <lineage>
        <taxon>Eukaryota</taxon>
        <taxon>Viridiplantae</taxon>
        <taxon>Streptophyta</taxon>
        <taxon>Embryophyta</taxon>
        <taxon>Tracheophyta</taxon>
        <taxon>Spermatophyta</taxon>
        <taxon>Magnoliopsida</taxon>
        <taxon>eudicotyledons</taxon>
        <taxon>Gunneridae</taxon>
        <taxon>Pentapetalae</taxon>
        <taxon>rosids</taxon>
        <taxon>fabids</taxon>
        <taxon>Fabales</taxon>
        <taxon>Fabaceae</taxon>
        <taxon>Papilionoideae</taxon>
        <taxon>50 kb inversion clade</taxon>
        <taxon>genistoids sensu lato</taxon>
        <taxon>core genistoids</taxon>
        <taxon>Genisteae</taxon>
        <taxon>Lupinus</taxon>
    </lineage>
</organism>
<feature type="region of interest" description="Disordered" evidence="5">
    <location>
        <begin position="214"/>
        <end position="364"/>
    </location>
</feature>
<gene>
    <name evidence="8" type="ORF">Lalb_Chr09g0321951</name>
</gene>
<evidence type="ECO:0000256" key="1">
    <source>
        <dbReference type="ARBA" id="ARBA00022723"/>
    </source>
</evidence>
<dbReference type="PROSITE" id="PS50829">
    <property type="entry name" value="GYF"/>
    <property type="match status" value="1"/>
</dbReference>
<dbReference type="InterPro" id="IPR000571">
    <property type="entry name" value="Znf_CCCH"/>
</dbReference>
<protein>
    <submittedName>
        <fullName evidence="8">Putative transcription factor C3H family</fullName>
    </submittedName>
</protein>
<dbReference type="PROSITE" id="PS50103">
    <property type="entry name" value="ZF_C3H1"/>
    <property type="match status" value="1"/>
</dbReference>
<dbReference type="Pfam" id="PF02213">
    <property type="entry name" value="GYF"/>
    <property type="match status" value="1"/>
</dbReference>
<dbReference type="Proteomes" id="UP000447434">
    <property type="component" value="Chromosome 9"/>
</dbReference>
<dbReference type="InterPro" id="IPR003169">
    <property type="entry name" value="GYF"/>
</dbReference>
<feature type="compositionally biased region" description="Polar residues" evidence="5">
    <location>
        <begin position="216"/>
        <end position="234"/>
    </location>
</feature>
<dbReference type="InterPro" id="IPR036855">
    <property type="entry name" value="Znf_CCCH_sf"/>
</dbReference>
<evidence type="ECO:0000259" key="7">
    <source>
        <dbReference type="PROSITE" id="PS50829"/>
    </source>
</evidence>
<dbReference type="InterPro" id="IPR035445">
    <property type="entry name" value="GYF-like_dom_sf"/>
</dbReference>
<accession>A0A6A4PYQ5</accession>
<dbReference type="SUPFAM" id="SSF90229">
    <property type="entry name" value="CCCH zinc finger"/>
    <property type="match status" value="1"/>
</dbReference>
<dbReference type="SMART" id="SM00444">
    <property type="entry name" value="GYF"/>
    <property type="match status" value="1"/>
</dbReference>
<proteinExistence type="predicted"/>
<name>A0A6A4PYQ5_LUPAL</name>
<dbReference type="AlphaFoldDB" id="A0A6A4PYQ5"/>
<dbReference type="GO" id="GO:0008270">
    <property type="term" value="F:zinc ion binding"/>
    <property type="evidence" value="ECO:0007669"/>
    <property type="project" value="UniProtKB-KW"/>
</dbReference>
<keyword evidence="2 4" id="KW-0863">Zinc-finger</keyword>
<evidence type="ECO:0000256" key="3">
    <source>
        <dbReference type="ARBA" id="ARBA00022833"/>
    </source>
</evidence>